<dbReference type="AlphaFoldDB" id="A0A2G5B758"/>
<accession>A0A2G5B758</accession>
<keyword evidence="2" id="KW-1185">Reference proteome</keyword>
<evidence type="ECO:0000313" key="2">
    <source>
        <dbReference type="Proteomes" id="UP000242474"/>
    </source>
</evidence>
<dbReference type="Proteomes" id="UP000242474">
    <property type="component" value="Unassembled WGS sequence"/>
</dbReference>
<proteinExistence type="predicted"/>
<dbReference type="EMBL" id="KZ303512">
    <property type="protein sequence ID" value="PIA14812.1"/>
    <property type="molecule type" value="Genomic_DNA"/>
</dbReference>
<protein>
    <submittedName>
        <fullName evidence="1">Uncharacterized protein</fullName>
    </submittedName>
</protein>
<evidence type="ECO:0000313" key="1">
    <source>
        <dbReference type="EMBL" id="PIA14812.1"/>
    </source>
</evidence>
<reference evidence="1 2" key="1">
    <citation type="journal article" date="2015" name="Genome Biol. Evol.">
        <title>Phylogenomic analyses indicate that early fungi evolved digesting cell walls of algal ancestors of land plants.</title>
        <authorList>
            <person name="Chang Y."/>
            <person name="Wang S."/>
            <person name="Sekimoto S."/>
            <person name="Aerts A.L."/>
            <person name="Choi C."/>
            <person name="Clum A."/>
            <person name="LaButti K.M."/>
            <person name="Lindquist E.A."/>
            <person name="Yee Ngan C."/>
            <person name="Ohm R.A."/>
            <person name="Salamov A.A."/>
            <person name="Grigoriev I.V."/>
            <person name="Spatafora J.W."/>
            <person name="Berbee M.L."/>
        </authorList>
    </citation>
    <scope>NUCLEOTIDE SEQUENCE [LARGE SCALE GENOMIC DNA]</scope>
    <source>
        <strain evidence="1 2">NRRL 1564</strain>
    </source>
</reference>
<name>A0A2G5B758_COERN</name>
<gene>
    <name evidence="1" type="ORF">COEREDRAFT_82434</name>
</gene>
<sequence length="550" mass="63407">MSENARIVYIANCEEWANQHGWEGQLEYFVTAIMIAFGEDDDFKKHFKLEFTRGSNEASMCGEVLDQIRDYCKKHNPPLRLLFCLDNYDALLKAKDGEQYAHRYIRQLVKTYSNYFFLILATSRNQIIPDFISMQLRVPTTFSKAEIVGVTKHFANPDIYTWIRESKHNRILFFELVRRLTENNPREVILLLRHISHVDRKNNKYYADLLECAIEFQNSPITIENENDNKDYVNCNAQNNTDELTTLTVNDQKLITFCAFNRIYFNAASISNEKLKREPKLLFHPLITQQRLHGVDGNTHLLLRFNTPRTGIHAMKLVFGNQRNGIIEVSEFFGNGSQEKYYMGYAGLNLLIKECELNKMNSNEFRFHSTQMDMYMLNIKDMSGNQAIEEVAKSIDDTISYSGIGSVAFYTFAAKDAEIGPFKGVDFALKYFRGENAMAYIICALYLSGSDVNNIIDNIEKKFVNSDYIFTNKYCPVVDRILSGIDTIFKTHQELSGNNSKIIIRLVTSSAAANNQRWKDLKIIGSQLDFMPVSIDTTQPFANINITQFQ</sequence>
<dbReference type="OrthoDB" id="5521224at2759"/>
<organism evidence="1 2">
    <name type="scientific">Coemansia reversa (strain ATCC 12441 / NRRL 1564)</name>
    <dbReference type="NCBI Taxonomy" id="763665"/>
    <lineage>
        <taxon>Eukaryota</taxon>
        <taxon>Fungi</taxon>
        <taxon>Fungi incertae sedis</taxon>
        <taxon>Zoopagomycota</taxon>
        <taxon>Kickxellomycotina</taxon>
        <taxon>Kickxellomycetes</taxon>
        <taxon>Kickxellales</taxon>
        <taxon>Kickxellaceae</taxon>
        <taxon>Coemansia</taxon>
    </lineage>
</organism>